<evidence type="ECO:0000313" key="6">
    <source>
        <dbReference type="Proteomes" id="UP001596457"/>
    </source>
</evidence>
<keyword evidence="2 5" id="KW-0560">Oxidoreductase</keyword>
<keyword evidence="3" id="KW-0045">Antibiotic biosynthesis</keyword>
<reference evidence="6" key="1">
    <citation type="journal article" date="2019" name="Int. J. Syst. Evol. Microbiol.">
        <title>The Global Catalogue of Microorganisms (GCM) 10K type strain sequencing project: providing services to taxonomists for standard genome sequencing and annotation.</title>
        <authorList>
            <consortium name="The Broad Institute Genomics Platform"/>
            <consortium name="The Broad Institute Genome Sequencing Center for Infectious Disease"/>
            <person name="Wu L."/>
            <person name="Ma J."/>
        </authorList>
    </citation>
    <scope>NUCLEOTIDE SEQUENCE [LARGE SCALE GENOMIC DNA]</scope>
    <source>
        <strain evidence="6">CCUG 53903</strain>
    </source>
</reference>
<protein>
    <submittedName>
        <fullName evidence="5">TauD/TfdA family dioxygenase</fullName>
        <ecNumber evidence="5">1.14.11.-</ecNumber>
    </submittedName>
</protein>
<evidence type="ECO:0000313" key="5">
    <source>
        <dbReference type="EMBL" id="MFC7460157.1"/>
    </source>
</evidence>
<name>A0ABW2SAJ1_9BURK</name>
<dbReference type="Gene3D" id="3.60.130.10">
    <property type="entry name" value="Clavaminate synthase-like"/>
    <property type="match status" value="1"/>
</dbReference>
<dbReference type="SUPFAM" id="SSF51197">
    <property type="entry name" value="Clavaminate synthase-like"/>
    <property type="match status" value="1"/>
</dbReference>
<dbReference type="InterPro" id="IPR003819">
    <property type="entry name" value="TauD/TfdA-like"/>
</dbReference>
<accession>A0ABW2SAJ1</accession>
<dbReference type="EMBL" id="JBHTBZ010000015">
    <property type="protein sequence ID" value="MFC7460157.1"/>
    <property type="molecule type" value="Genomic_DNA"/>
</dbReference>
<proteinExistence type="predicted"/>
<evidence type="ECO:0000256" key="2">
    <source>
        <dbReference type="ARBA" id="ARBA00023002"/>
    </source>
</evidence>
<dbReference type="Proteomes" id="UP001596457">
    <property type="component" value="Unassembled WGS sequence"/>
</dbReference>
<feature type="domain" description="TauD/TfdA-like" evidence="4">
    <location>
        <begin position="52"/>
        <end position="311"/>
    </location>
</feature>
<evidence type="ECO:0000259" key="4">
    <source>
        <dbReference type="Pfam" id="PF02668"/>
    </source>
</evidence>
<dbReference type="Pfam" id="PF02668">
    <property type="entry name" value="TauD"/>
    <property type="match status" value="1"/>
</dbReference>
<dbReference type="PANTHER" id="PTHR10696:SF56">
    <property type="entry name" value="TAUD_TFDA-LIKE DOMAIN-CONTAINING PROTEIN"/>
    <property type="match status" value="1"/>
</dbReference>
<dbReference type="InterPro" id="IPR050411">
    <property type="entry name" value="AlphaKG_dependent_hydroxylases"/>
</dbReference>
<dbReference type="InterPro" id="IPR042098">
    <property type="entry name" value="TauD-like_sf"/>
</dbReference>
<comment type="cofactor">
    <cofactor evidence="1">
        <name>Fe(2+)</name>
        <dbReference type="ChEBI" id="CHEBI:29033"/>
    </cofactor>
</comment>
<dbReference type="GO" id="GO:0051213">
    <property type="term" value="F:dioxygenase activity"/>
    <property type="evidence" value="ECO:0007669"/>
    <property type="project" value="UniProtKB-KW"/>
</dbReference>
<dbReference type="RefSeq" id="WP_382199441.1">
    <property type="nucleotide sequence ID" value="NZ_JBHTBZ010000015.1"/>
</dbReference>
<gene>
    <name evidence="5" type="ORF">ACFQU0_06905</name>
</gene>
<dbReference type="PANTHER" id="PTHR10696">
    <property type="entry name" value="GAMMA-BUTYROBETAINE HYDROXYLASE-RELATED"/>
    <property type="match status" value="1"/>
</dbReference>
<keyword evidence="5" id="KW-0223">Dioxygenase</keyword>
<keyword evidence="6" id="KW-1185">Reference proteome</keyword>
<comment type="caution">
    <text evidence="5">The sequence shown here is derived from an EMBL/GenBank/DDBJ whole genome shotgun (WGS) entry which is preliminary data.</text>
</comment>
<dbReference type="EC" id="1.14.11.-" evidence="5"/>
<sequence>MVDILRQPYQGASAWTREQMEADPSWRYTLSREEVEELRHAVRSAMATGLPLEAIDASHFPLATLAQRVRKLAQELEDGRGFELWRGLPVEEWSLEERSMAYWGLGRHLGTPVVQNARGELFGHVIDSTGTDPQTNANSRFYHTNHAAPFHVDGADIVGLMCVRTSKAGGASLVVSSTAIYNRLLRDHPELIDCLYESLWFDHRGERNAVTGHPYWVTSIAGWVNGKLSIMYLRNFIESAQRYEGAPALTEKHRRVLELIDEYAQSSELCLPMDFRPGDIQWLNNHVTLHSRTGFTDWDESDRKRWLMRLWINQFERNRFTATHGYYGIAVDQPTGQNAVPTHG</sequence>
<organism evidence="5 6">
    <name type="scientific">Hydrogenophaga defluvii</name>
    <dbReference type="NCBI Taxonomy" id="249410"/>
    <lineage>
        <taxon>Bacteria</taxon>
        <taxon>Pseudomonadati</taxon>
        <taxon>Pseudomonadota</taxon>
        <taxon>Betaproteobacteria</taxon>
        <taxon>Burkholderiales</taxon>
        <taxon>Comamonadaceae</taxon>
        <taxon>Hydrogenophaga</taxon>
    </lineage>
</organism>
<evidence type="ECO:0000256" key="3">
    <source>
        <dbReference type="ARBA" id="ARBA00023194"/>
    </source>
</evidence>
<evidence type="ECO:0000256" key="1">
    <source>
        <dbReference type="ARBA" id="ARBA00001954"/>
    </source>
</evidence>